<accession>A0A649ZV93</accession>
<dbReference type="CDD" id="cd00037">
    <property type="entry name" value="CLECT"/>
    <property type="match status" value="1"/>
</dbReference>
<sequence length="170" mass="19235">MRLILPVLLSLGVFGTAIATVFEKNDNGTKAVCYNPFVSIGDRCLFIEPQTEGSWYQMLEFCNLVNGDLLKLDDANLLTDIVEYITYQIGVSRDYWIGGSDQNHEGLWLWTDGTIMRTGVPLWYHCSSISQQPDGGSSENCAVLRWDSYYHVNDESCYSTRSVICESRVH</sequence>
<feature type="chain" id="PRO_5025035458" evidence="1">
    <location>
        <begin position="20"/>
        <end position="170"/>
    </location>
</feature>
<dbReference type="PROSITE" id="PS50041">
    <property type="entry name" value="C_TYPE_LECTIN_2"/>
    <property type="match status" value="1"/>
</dbReference>
<feature type="domain" description="C-type lectin" evidence="2">
    <location>
        <begin position="40"/>
        <end position="166"/>
    </location>
</feature>
<reference evidence="3" key="1">
    <citation type="submission" date="2019-07" db="EMBL/GenBank/DDBJ databases">
        <title>Molecular cloning and expression analysis of a novel antiviral gene in Marsupenaeus japonicus.</title>
        <authorList>
            <person name="Zheng J."/>
        </authorList>
    </citation>
    <scope>NUCLEOTIDE SEQUENCE</scope>
    <source>
        <tissue evidence="3">Hepatopancreas</tissue>
    </source>
</reference>
<dbReference type="PANTHER" id="PTHR45710:SF26">
    <property type="entry name" value="RH26557P"/>
    <property type="match status" value="1"/>
</dbReference>
<dbReference type="EMBL" id="MN203536">
    <property type="protein sequence ID" value="QGN03916.1"/>
    <property type="molecule type" value="mRNA"/>
</dbReference>
<dbReference type="InterPro" id="IPR016186">
    <property type="entry name" value="C-type_lectin-like/link_sf"/>
</dbReference>
<dbReference type="OrthoDB" id="2142683at2759"/>
<dbReference type="SMART" id="SM00034">
    <property type="entry name" value="CLECT"/>
    <property type="match status" value="1"/>
</dbReference>
<evidence type="ECO:0000313" key="3">
    <source>
        <dbReference type="EMBL" id="QGN03916.1"/>
    </source>
</evidence>
<proteinExistence type="evidence at transcript level"/>
<evidence type="ECO:0000256" key="1">
    <source>
        <dbReference type="SAM" id="SignalP"/>
    </source>
</evidence>
<name>A0A649ZV93_PENJP</name>
<evidence type="ECO:0000259" key="2">
    <source>
        <dbReference type="PROSITE" id="PS50041"/>
    </source>
</evidence>
<protein>
    <submittedName>
        <fullName evidence="3">Antiviral protein</fullName>
    </submittedName>
</protein>
<dbReference type="Pfam" id="PF00059">
    <property type="entry name" value="Lectin_C"/>
    <property type="match status" value="1"/>
</dbReference>
<keyword evidence="1" id="KW-0732">Signal</keyword>
<dbReference type="SUPFAM" id="SSF56436">
    <property type="entry name" value="C-type lectin-like"/>
    <property type="match status" value="1"/>
</dbReference>
<dbReference type="InterPro" id="IPR001304">
    <property type="entry name" value="C-type_lectin-like"/>
</dbReference>
<dbReference type="Gene3D" id="3.10.100.10">
    <property type="entry name" value="Mannose-Binding Protein A, subunit A"/>
    <property type="match status" value="1"/>
</dbReference>
<feature type="signal peptide" evidence="1">
    <location>
        <begin position="1"/>
        <end position="19"/>
    </location>
</feature>
<organism evidence="3">
    <name type="scientific">Penaeus japonicus</name>
    <name type="common">Kuruma prawn</name>
    <name type="synonym">Marsupenaeus japonicus</name>
    <dbReference type="NCBI Taxonomy" id="27405"/>
    <lineage>
        <taxon>Eukaryota</taxon>
        <taxon>Metazoa</taxon>
        <taxon>Ecdysozoa</taxon>
        <taxon>Arthropoda</taxon>
        <taxon>Crustacea</taxon>
        <taxon>Multicrustacea</taxon>
        <taxon>Malacostraca</taxon>
        <taxon>Eumalacostraca</taxon>
        <taxon>Eucarida</taxon>
        <taxon>Decapoda</taxon>
        <taxon>Dendrobranchiata</taxon>
        <taxon>Penaeoidea</taxon>
        <taxon>Penaeidae</taxon>
        <taxon>Penaeus</taxon>
    </lineage>
</organism>
<dbReference type="InterPro" id="IPR050828">
    <property type="entry name" value="C-type_lectin/matrix_domain"/>
</dbReference>
<dbReference type="PANTHER" id="PTHR45710">
    <property type="entry name" value="C-TYPE LECTIN DOMAIN-CONTAINING PROTEIN 180"/>
    <property type="match status" value="1"/>
</dbReference>
<dbReference type="InterPro" id="IPR016187">
    <property type="entry name" value="CTDL_fold"/>
</dbReference>
<dbReference type="AlphaFoldDB" id="A0A649ZV93"/>